<dbReference type="GO" id="GO:0070901">
    <property type="term" value="P:mitochondrial tRNA methylation"/>
    <property type="evidence" value="ECO:0007669"/>
    <property type="project" value="UniProtKB-ARBA"/>
</dbReference>
<evidence type="ECO:0000259" key="11">
    <source>
        <dbReference type="PROSITE" id="PS51684"/>
    </source>
</evidence>
<evidence type="ECO:0000313" key="12">
    <source>
        <dbReference type="EMBL" id="TPX36420.1"/>
    </source>
</evidence>
<comment type="similarity">
    <text evidence="10">Belongs to the TRM5 / TYW2 family.</text>
</comment>
<organism evidence="12 14">
    <name type="scientific">Synchytrium endobioticum</name>
    <dbReference type="NCBI Taxonomy" id="286115"/>
    <lineage>
        <taxon>Eukaryota</taxon>
        <taxon>Fungi</taxon>
        <taxon>Fungi incertae sedis</taxon>
        <taxon>Chytridiomycota</taxon>
        <taxon>Chytridiomycota incertae sedis</taxon>
        <taxon>Chytridiomycetes</taxon>
        <taxon>Synchytriales</taxon>
        <taxon>Synchytriaceae</taxon>
        <taxon>Synchytrium</taxon>
    </lineage>
</organism>
<keyword evidence="5 10" id="KW-0949">S-adenosyl-L-methionine</keyword>
<dbReference type="STRING" id="286115.A0A507C4F2"/>
<evidence type="ECO:0000313" key="14">
    <source>
        <dbReference type="Proteomes" id="UP000317494"/>
    </source>
</evidence>
<evidence type="ECO:0000256" key="1">
    <source>
        <dbReference type="ARBA" id="ARBA00009775"/>
    </source>
</evidence>
<evidence type="ECO:0000256" key="3">
    <source>
        <dbReference type="ARBA" id="ARBA00022603"/>
    </source>
</evidence>
<feature type="binding site" evidence="10">
    <location>
        <position position="218"/>
    </location>
    <ligand>
        <name>S-adenosyl-L-methionine</name>
        <dbReference type="ChEBI" id="CHEBI:59789"/>
    </ligand>
</feature>
<dbReference type="PANTHER" id="PTHR23245:SF43">
    <property type="entry name" value="TRNA (GUANINE(37)-N1)-METHYLTRANSFERASE 2"/>
    <property type="match status" value="1"/>
</dbReference>
<evidence type="ECO:0000256" key="4">
    <source>
        <dbReference type="ARBA" id="ARBA00022679"/>
    </source>
</evidence>
<comment type="catalytic activity">
    <reaction evidence="9 10">
        <text>guanosine(37) in tRNA + S-adenosyl-L-methionine = N(1)-methylguanosine(37) in tRNA + S-adenosyl-L-homocysteine + H(+)</text>
        <dbReference type="Rhea" id="RHEA:36899"/>
        <dbReference type="Rhea" id="RHEA-COMP:10145"/>
        <dbReference type="Rhea" id="RHEA-COMP:10147"/>
        <dbReference type="ChEBI" id="CHEBI:15378"/>
        <dbReference type="ChEBI" id="CHEBI:57856"/>
        <dbReference type="ChEBI" id="CHEBI:59789"/>
        <dbReference type="ChEBI" id="CHEBI:73542"/>
        <dbReference type="ChEBI" id="CHEBI:74269"/>
        <dbReference type="EC" id="2.1.1.228"/>
    </reaction>
</comment>
<dbReference type="InterPro" id="IPR056744">
    <property type="entry name" value="TRM5/TYW2-like_N"/>
</dbReference>
<dbReference type="InterPro" id="IPR056743">
    <property type="entry name" value="TRM5-TYW2-like_MTfase"/>
</dbReference>
<evidence type="ECO:0000256" key="6">
    <source>
        <dbReference type="ARBA" id="ARBA00022694"/>
    </source>
</evidence>
<dbReference type="GO" id="GO:0005634">
    <property type="term" value="C:nucleus"/>
    <property type="evidence" value="ECO:0007669"/>
    <property type="project" value="UniProtKB-SubCell"/>
</dbReference>
<dbReference type="Pfam" id="PF25133">
    <property type="entry name" value="TYW2_N_2"/>
    <property type="match status" value="1"/>
</dbReference>
<feature type="binding site" evidence="10">
    <location>
        <begin position="285"/>
        <end position="286"/>
    </location>
    <ligand>
        <name>S-adenosyl-L-methionine</name>
        <dbReference type="ChEBI" id="CHEBI:59789"/>
    </ligand>
</feature>
<evidence type="ECO:0000256" key="9">
    <source>
        <dbReference type="ARBA" id="ARBA00047783"/>
    </source>
</evidence>
<accession>A0A507C4F2</accession>
<keyword evidence="4 10" id="KW-0808">Transferase</keyword>
<comment type="function">
    <text evidence="10">Specifically methylates the N1 position of guanosine-37 in various cytoplasmic and mitochondrial tRNAs. Methylation is not dependent on the nature of the nucleoside 5' of the target nucleoside. This is the first step in the biosynthesis of wybutosine (yW), a modified base adjacent to the anticodon of tRNAs and required for accurate decoding.</text>
</comment>
<name>A0A507C4F2_9FUNG</name>
<dbReference type="FunFam" id="3.30.300.110:FF:000001">
    <property type="entry name" value="tRNA (guanine(37)-N1)-methyltransferase"/>
    <property type="match status" value="1"/>
</dbReference>
<dbReference type="Proteomes" id="UP000317494">
    <property type="component" value="Unassembled WGS sequence"/>
</dbReference>
<dbReference type="OrthoDB" id="408788at2759"/>
<dbReference type="Gene3D" id="3.30.300.110">
    <property type="entry name" value="Met-10+ protein-like domains"/>
    <property type="match status" value="1"/>
</dbReference>
<keyword evidence="6 10" id="KW-0819">tRNA processing</keyword>
<evidence type="ECO:0000256" key="5">
    <source>
        <dbReference type="ARBA" id="ARBA00022691"/>
    </source>
</evidence>
<evidence type="ECO:0000256" key="8">
    <source>
        <dbReference type="ARBA" id="ARBA00023242"/>
    </source>
</evidence>
<dbReference type="InterPro" id="IPR029063">
    <property type="entry name" value="SAM-dependent_MTases_sf"/>
</dbReference>
<dbReference type="GO" id="GO:0052906">
    <property type="term" value="F:tRNA (guanine(37)-N1)-methyltransferase activity"/>
    <property type="evidence" value="ECO:0007669"/>
    <property type="project" value="UniProtKB-UniRule"/>
</dbReference>
<keyword evidence="3 10" id="KW-0489">Methyltransferase</keyword>
<comment type="subunit">
    <text evidence="10">Monomer.</text>
</comment>
<keyword evidence="2 10" id="KW-0963">Cytoplasm</keyword>
<keyword evidence="14" id="KW-1185">Reference proteome</keyword>
<feature type="binding site" evidence="10">
    <location>
        <begin position="257"/>
        <end position="258"/>
    </location>
    <ligand>
        <name>S-adenosyl-L-methionine</name>
        <dbReference type="ChEBI" id="CHEBI:59789"/>
    </ligand>
</feature>
<reference evidence="14 15" key="1">
    <citation type="journal article" date="2019" name="Sci. Rep.">
        <title>Comparative genomics of chytrid fungi reveal insights into the obligate biotrophic and pathogenic lifestyle of Synchytrium endobioticum.</title>
        <authorList>
            <person name="van de Vossenberg B.T.L.H."/>
            <person name="Warris S."/>
            <person name="Nguyen H.D.T."/>
            <person name="van Gent-Pelzer M.P.E."/>
            <person name="Joly D.L."/>
            <person name="van de Geest H.C."/>
            <person name="Bonants P.J.M."/>
            <person name="Smith D.S."/>
            <person name="Levesque C.A."/>
            <person name="van der Lee T.A.J."/>
        </authorList>
    </citation>
    <scope>NUCLEOTIDE SEQUENCE [LARGE SCALE GENOMIC DNA]</scope>
    <source>
        <strain evidence="13 15">LEV6574</strain>
        <strain evidence="12 14">MB42</strain>
    </source>
</reference>
<dbReference type="EMBL" id="QEAM01000529">
    <property type="protein sequence ID" value="TPX39038.1"/>
    <property type="molecule type" value="Genomic_DNA"/>
</dbReference>
<dbReference type="GO" id="GO:0005759">
    <property type="term" value="C:mitochondrial matrix"/>
    <property type="evidence" value="ECO:0007669"/>
    <property type="project" value="UniProtKB-SubCell"/>
</dbReference>
<dbReference type="HAMAP" id="MF_03152">
    <property type="entry name" value="TRM5"/>
    <property type="match status" value="1"/>
</dbReference>
<evidence type="ECO:0000256" key="2">
    <source>
        <dbReference type="ARBA" id="ARBA00022490"/>
    </source>
</evidence>
<dbReference type="SUPFAM" id="SSF53335">
    <property type="entry name" value="S-adenosyl-L-methionine-dependent methyltransferases"/>
    <property type="match status" value="1"/>
</dbReference>
<comment type="similarity">
    <text evidence="1">Belongs to the class I-like SAM-binding methyltransferase superfamily. TRM5/TYW2 family.</text>
</comment>
<dbReference type="PROSITE" id="PS51684">
    <property type="entry name" value="SAM_MT_TRM5_TYW2"/>
    <property type="match status" value="1"/>
</dbReference>
<evidence type="ECO:0000313" key="15">
    <source>
        <dbReference type="Proteomes" id="UP000320475"/>
    </source>
</evidence>
<dbReference type="VEuPathDB" id="FungiDB:SeMB42_g07084"/>
<evidence type="ECO:0000256" key="7">
    <source>
        <dbReference type="ARBA" id="ARBA00023128"/>
    </source>
</evidence>
<proteinExistence type="inferred from homology"/>
<keyword evidence="7 10" id="KW-0496">Mitochondrion</keyword>
<dbReference type="Gene3D" id="3.40.50.150">
    <property type="entry name" value="Vaccinia Virus protein VP39"/>
    <property type="match status" value="1"/>
</dbReference>
<feature type="domain" description="SAM-dependent methyltransferase TRM5/TYW2-type" evidence="11">
    <location>
        <begin position="129"/>
        <end position="437"/>
    </location>
</feature>
<evidence type="ECO:0000256" key="10">
    <source>
        <dbReference type="HAMAP-Rule" id="MF_03152"/>
    </source>
</evidence>
<gene>
    <name evidence="10" type="primary">TRM5</name>
    <name evidence="13" type="ORF">SeLEV6574_g07448</name>
    <name evidence="12" type="ORF">SeMB42_g07084</name>
</gene>
<dbReference type="CDD" id="cd02440">
    <property type="entry name" value="AdoMet_MTases"/>
    <property type="match status" value="1"/>
</dbReference>
<dbReference type="Pfam" id="PF02475">
    <property type="entry name" value="TRM5-TYW2_MTfase"/>
    <property type="match status" value="1"/>
</dbReference>
<dbReference type="PANTHER" id="PTHR23245">
    <property type="entry name" value="TRNA METHYLTRANSFERASE"/>
    <property type="match status" value="1"/>
</dbReference>
<dbReference type="InterPro" id="IPR025792">
    <property type="entry name" value="tRNA_Gua_MeTrfase_euk"/>
</dbReference>
<feature type="binding site" evidence="10">
    <location>
        <position position="349"/>
    </location>
    <ligand>
        <name>S-adenosyl-L-methionine</name>
        <dbReference type="ChEBI" id="CHEBI:59789"/>
    </ligand>
</feature>
<dbReference type="GO" id="GO:0002939">
    <property type="term" value="P:tRNA N1-guanine methylation"/>
    <property type="evidence" value="ECO:0007669"/>
    <property type="project" value="TreeGrafter"/>
</dbReference>
<dbReference type="Proteomes" id="UP000320475">
    <property type="component" value="Unassembled WGS sequence"/>
</dbReference>
<dbReference type="EMBL" id="QEAN01000455">
    <property type="protein sequence ID" value="TPX36420.1"/>
    <property type="molecule type" value="Genomic_DNA"/>
</dbReference>
<comment type="caution">
    <text evidence="12">The sequence shown here is derived from an EMBL/GenBank/DDBJ whole genome shotgun (WGS) entry which is preliminary data.</text>
</comment>
<evidence type="ECO:0000313" key="13">
    <source>
        <dbReference type="EMBL" id="TPX39038.1"/>
    </source>
</evidence>
<keyword evidence="8 10" id="KW-0539">Nucleus</keyword>
<sequence>MPLTPPSLPNTTILNKDLFACIVNVTALRIPAQQTHKLVASLKGFLLRESRIKPVVDIPNHPKERLVLLDPDVAKEPNLETLSNQLQELIQKAGASVTPYQLHLTYDSWSFDQIIRSVLPSTLEVPSSFESVGHIAHFNLRDEYLPYRHLLGQVLLDKASHLRTVVHKLDSIDHTFRFFKMEVLAGEEDFMAEVHESNCRFKFDFSKVYWNSRLQMEHARLLRFFKPGESICDAFAGVGPFAIPAAKNQQHTVFANDLNPNSYHALVENVKLNKVEDKVATYNMDARDFFTIALRDLNDAQVQKSMAAKVKPCNTRSSKKRKQPNGISISVPSVNDGPVKQWFNHYIMNLPAAAVDFLDVFAGLLSDFTNTIPHDKLPVIHCYCFTKGQEEAEQDAINLVSKHLGADLSTSDLIDVHRVRDVSPKKEMFCVSFRLPPSVAFAKGLDV</sequence>
<protein>
    <recommendedName>
        <fullName evidence="10">tRNA (guanine(37)-N1)-methyltransferase</fullName>
        <ecNumber evidence="10">2.1.1.228</ecNumber>
    </recommendedName>
    <alternativeName>
        <fullName evidence="10">M1G-methyltransferase</fullName>
    </alternativeName>
    <alternativeName>
        <fullName evidence="10">tRNA [GM37] methyltransferase</fullName>
    </alternativeName>
    <alternativeName>
        <fullName evidence="10">tRNA methyltransferase 5</fullName>
    </alternativeName>
</protein>
<dbReference type="InterPro" id="IPR030382">
    <property type="entry name" value="MeTrfase_TRM5/TYW2"/>
</dbReference>
<dbReference type="AlphaFoldDB" id="A0A507C4F2"/>
<comment type="subcellular location">
    <subcellularLocation>
        <location evidence="10">Mitochondrion matrix</location>
    </subcellularLocation>
    <subcellularLocation>
        <location evidence="10">Nucleus</location>
    </subcellularLocation>
    <subcellularLocation>
        <location evidence="10">Cytoplasm</location>
    </subcellularLocation>
    <text evidence="10">Predominantly in the mitochondria and in the nucleus.</text>
</comment>
<dbReference type="EC" id="2.1.1.228" evidence="10"/>